<evidence type="ECO:0000313" key="5">
    <source>
        <dbReference type="Proteomes" id="UP000479000"/>
    </source>
</evidence>
<evidence type="ECO:0000256" key="3">
    <source>
        <dbReference type="SAM" id="MobiDB-lite"/>
    </source>
</evidence>
<dbReference type="PANTHER" id="PTHR45775">
    <property type="entry name" value="RAD, GEM/KIR FAMILY MEMBER 2, ISOFORM C"/>
    <property type="match status" value="1"/>
</dbReference>
<dbReference type="GO" id="GO:0003924">
    <property type="term" value="F:GTPase activity"/>
    <property type="evidence" value="ECO:0007669"/>
    <property type="project" value="InterPro"/>
</dbReference>
<sequence>PTVSQYGRAPLGIFPPPSQGVKRRSNQETLRRCYSDGVDGLAAFAFPRRVAQGQIAVVPRIGEHVDRFVQYRHHYDRHHHCRIRRRHEQKTTWARRRRQNSDKRRRVSSYSRHRSAETRLRRIPMWTPPEAVIRIAAPCAEPVGPPAQPADVPEPAASAHARRFDAQHRRRRALLPIAPFQHRRQIRRQQGRLFAVAQAEKPRERHLPGDEPTSCLDNYRTGPHGYCVVYSTSDRSSFKTAEELLQMLWKDNTIKNKAVILVANKTDLVRSRTVSSQGGVNFIFLIPLWMNCSNYLPGEKIRKNPRLEL</sequence>
<organism evidence="4 5">
    <name type="scientific">Nesidiocoris tenuis</name>
    <dbReference type="NCBI Taxonomy" id="355587"/>
    <lineage>
        <taxon>Eukaryota</taxon>
        <taxon>Metazoa</taxon>
        <taxon>Ecdysozoa</taxon>
        <taxon>Arthropoda</taxon>
        <taxon>Hexapoda</taxon>
        <taxon>Insecta</taxon>
        <taxon>Pterygota</taxon>
        <taxon>Neoptera</taxon>
        <taxon>Paraneoptera</taxon>
        <taxon>Hemiptera</taxon>
        <taxon>Heteroptera</taxon>
        <taxon>Panheteroptera</taxon>
        <taxon>Cimicomorpha</taxon>
        <taxon>Miridae</taxon>
        <taxon>Dicyphina</taxon>
        <taxon>Nesidiocoris</taxon>
    </lineage>
</organism>
<dbReference type="SUPFAM" id="SSF52540">
    <property type="entry name" value="P-loop containing nucleoside triphosphate hydrolases"/>
    <property type="match status" value="1"/>
</dbReference>
<dbReference type="PANTHER" id="PTHR45775:SF7">
    <property type="entry name" value="RAD, GEM_KIR FAMILY MEMBER 1, ISOFORM B"/>
    <property type="match status" value="1"/>
</dbReference>
<name>A0A6H5HD60_9HEMI</name>
<dbReference type="OrthoDB" id="5239715at2759"/>
<evidence type="ECO:0000313" key="4">
    <source>
        <dbReference type="EMBL" id="CAB0014490.1"/>
    </source>
</evidence>
<feature type="compositionally biased region" description="Basic residues" evidence="3">
    <location>
        <begin position="86"/>
        <end position="113"/>
    </location>
</feature>
<dbReference type="GO" id="GO:0005886">
    <property type="term" value="C:plasma membrane"/>
    <property type="evidence" value="ECO:0007669"/>
    <property type="project" value="TreeGrafter"/>
</dbReference>
<dbReference type="InterPro" id="IPR051641">
    <property type="entry name" value="RGK_GTP-binding_reg"/>
</dbReference>
<proteinExistence type="inferred from homology"/>
<reference evidence="4 5" key="1">
    <citation type="submission" date="2020-02" db="EMBL/GenBank/DDBJ databases">
        <authorList>
            <person name="Ferguson B K."/>
        </authorList>
    </citation>
    <scope>NUCLEOTIDE SEQUENCE [LARGE SCALE GENOMIC DNA]</scope>
</reference>
<dbReference type="Gene3D" id="3.40.50.300">
    <property type="entry name" value="P-loop containing nucleotide triphosphate hydrolases"/>
    <property type="match status" value="1"/>
</dbReference>
<dbReference type="InterPro" id="IPR001806">
    <property type="entry name" value="Small_GTPase"/>
</dbReference>
<dbReference type="Pfam" id="PF00071">
    <property type="entry name" value="Ras"/>
    <property type="match status" value="1"/>
</dbReference>
<dbReference type="Proteomes" id="UP000479000">
    <property type="component" value="Unassembled WGS sequence"/>
</dbReference>
<protein>
    <submittedName>
        <fullName evidence="4">Uncharacterized protein</fullName>
    </submittedName>
</protein>
<feature type="non-terminal residue" evidence="4">
    <location>
        <position position="1"/>
    </location>
</feature>
<accession>A0A6H5HD60</accession>
<keyword evidence="5" id="KW-1185">Reference proteome</keyword>
<evidence type="ECO:0000256" key="1">
    <source>
        <dbReference type="ARBA" id="ARBA00008846"/>
    </source>
</evidence>
<comment type="similarity">
    <text evidence="1">Belongs to the small GTPase superfamily. RGK family.</text>
</comment>
<dbReference type="EMBL" id="CADCXU010027944">
    <property type="protein sequence ID" value="CAB0014490.1"/>
    <property type="molecule type" value="Genomic_DNA"/>
</dbReference>
<dbReference type="AlphaFoldDB" id="A0A6H5HD60"/>
<feature type="region of interest" description="Disordered" evidence="3">
    <location>
        <begin position="1"/>
        <end position="26"/>
    </location>
</feature>
<dbReference type="GO" id="GO:0005525">
    <property type="term" value="F:GTP binding"/>
    <property type="evidence" value="ECO:0007669"/>
    <property type="project" value="InterPro"/>
</dbReference>
<gene>
    <name evidence="4" type="ORF">NTEN_LOCUS18917</name>
</gene>
<feature type="region of interest" description="Disordered" evidence="3">
    <location>
        <begin position="86"/>
        <end position="116"/>
    </location>
</feature>
<dbReference type="GO" id="GO:0005246">
    <property type="term" value="F:calcium channel regulator activity"/>
    <property type="evidence" value="ECO:0007669"/>
    <property type="project" value="TreeGrafter"/>
</dbReference>
<keyword evidence="2" id="KW-0597">Phosphoprotein</keyword>
<evidence type="ECO:0000256" key="2">
    <source>
        <dbReference type="ARBA" id="ARBA00022553"/>
    </source>
</evidence>
<dbReference type="InterPro" id="IPR027417">
    <property type="entry name" value="P-loop_NTPase"/>
</dbReference>